<reference evidence="1 2" key="1">
    <citation type="journal article" date="2018" name="Sci. Rep.">
        <title>Comparative genomics provides insights into the lifestyle and reveals functional heterogeneity of dark septate endophytic fungi.</title>
        <authorList>
            <person name="Knapp D.G."/>
            <person name="Nemeth J.B."/>
            <person name="Barry K."/>
            <person name="Hainaut M."/>
            <person name="Henrissat B."/>
            <person name="Johnson J."/>
            <person name="Kuo A."/>
            <person name="Lim J.H.P."/>
            <person name="Lipzen A."/>
            <person name="Nolan M."/>
            <person name="Ohm R.A."/>
            <person name="Tamas L."/>
            <person name="Grigoriev I.V."/>
            <person name="Spatafora J.W."/>
            <person name="Nagy L.G."/>
            <person name="Kovacs G.M."/>
        </authorList>
    </citation>
    <scope>NUCLEOTIDE SEQUENCE [LARGE SCALE GENOMIC DNA]</scope>
    <source>
        <strain evidence="1 2">DSE2036</strain>
    </source>
</reference>
<dbReference type="AlphaFoldDB" id="A0A2V1CXJ6"/>
<sequence>MQYAIAKVKIEIVGLKCNVLFGFRITKLIEFSKAFDLGNTLALSEAFLVPRSSDGMSVFGIEVKIGRLNIINVVVESIQRLFRFVTERGVNLSILSRFPKEFRVASEVAVVW</sequence>
<keyword evidence="2" id="KW-1185">Reference proteome</keyword>
<proteinExistence type="predicted"/>
<organism evidence="1 2">
    <name type="scientific">Periconia macrospinosa</name>
    <dbReference type="NCBI Taxonomy" id="97972"/>
    <lineage>
        <taxon>Eukaryota</taxon>
        <taxon>Fungi</taxon>
        <taxon>Dikarya</taxon>
        <taxon>Ascomycota</taxon>
        <taxon>Pezizomycotina</taxon>
        <taxon>Dothideomycetes</taxon>
        <taxon>Pleosporomycetidae</taxon>
        <taxon>Pleosporales</taxon>
        <taxon>Massarineae</taxon>
        <taxon>Periconiaceae</taxon>
        <taxon>Periconia</taxon>
    </lineage>
</organism>
<dbReference type="Proteomes" id="UP000244855">
    <property type="component" value="Unassembled WGS sequence"/>
</dbReference>
<dbReference type="EMBL" id="KZ806297">
    <property type="protein sequence ID" value="PVH90456.1"/>
    <property type="molecule type" value="Genomic_DNA"/>
</dbReference>
<accession>A0A2V1CXJ6</accession>
<evidence type="ECO:0000313" key="1">
    <source>
        <dbReference type="EMBL" id="PVH90456.1"/>
    </source>
</evidence>
<name>A0A2V1CXJ6_9PLEO</name>
<protein>
    <submittedName>
        <fullName evidence="1">Uncharacterized protein</fullName>
    </submittedName>
</protein>
<gene>
    <name evidence="1" type="ORF">DM02DRAFT_665059</name>
</gene>
<evidence type="ECO:0000313" key="2">
    <source>
        <dbReference type="Proteomes" id="UP000244855"/>
    </source>
</evidence>